<evidence type="ECO:0000259" key="2">
    <source>
        <dbReference type="Pfam" id="PF14237"/>
    </source>
</evidence>
<evidence type="ECO:0000313" key="4">
    <source>
        <dbReference type="Proteomes" id="UP000319557"/>
    </source>
</evidence>
<dbReference type="KEGG" id="ruv:EC9_07500"/>
<name>A0A517LVD0_9BACT</name>
<dbReference type="OrthoDB" id="276348at2"/>
<evidence type="ECO:0000313" key="3">
    <source>
        <dbReference type="EMBL" id="QDS86583.1"/>
    </source>
</evidence>
<organism evidence="3 4">
    <name type="scientific">Rosistilla ulvae</name>
    <dbReference type="NCBI Taxonomy" id="1930277"/>
    <lineage>
        <taxon>Bacteria</taxon>
        <taxon>Pseudomonadati</taxon>
        <taxon>Planctomycetota</taxon>
        <taxon>Planctomycetia</taxon>
        <taxon>Pirellulales</taxon>
        <taxon>Pirellulaceae</taxon>
        <taxon>Rosistilla</taxon>
    </lineage>
</organism>
<feature type="region of interest" description="Disordered" evidence="1">
    <location>
        <begin position="97"/>
        <end position="116"/>
    </location>
</feature>
<dbReference type="AlphaFoldDB" id="A0A517LVD0"/>
<reference evidence="3 4" key="1">
    <citation type="submission" date="2019-02" db="EMBL/GenBank/DDBJ databases">
        <title>Deep-cultivation of Planctomycetes and their phenomic and genomic characterization uncovers novel biology.</title>
        <authorList>
            <person name="Wiegand S."/>
            <person name="Jogler M."/>
            <person name="Boedeker C."/>
            <person name="Pinto D."/>
            <person name="Vollmers J."/>
            <person name="Rivas-Marin E."/>
            <person name="Kohn T."/>
            <person name="Peeters S.H."/>
            <person name="Heuer A."/>
            <person name="Rast P."/>
            <person name="Oberbeckmann S."/>
            <person name="Bunk B."/>
            <person name="Jeske O."/>
            <person name="Meyerdierks A."/>
            <person name="Storesund J.E."/>
            <person name="Kallscheuer N."/>
            <person name="Luecker S."/>
            <person name="Lage O.M."/>
            <person name="Pohl T."/>
            <person name="Merkel B.J."/>
            <person name="Hornburger P."/>
            <person name="Mueller R.-W."/>
            <person name="Bruemmer F."/>
            <person name="Labrenz M."/>
            <person name="Spormann A.M."/>
            <person name="Op den Camp H."/>
            <person name="Overmann J."/>
            <person name="Amann R."/>
            <person name="Jetten M.S.M."/>
            <person name="Mascher T."/>
            <person name="Medema M.H."/>
            <person name="Devos D.P."/>
            <person name="Kaster A.-K."/>
            <person name="Ovreas L."/>
            <person name="Rohde M."/>
            <person name="Galperin M.Y."/>
            <person name="Jogler C."/>
        </authorList>
    </citation>
    <scope>NUCLEOTIDE SEQUENCE [LARGE SCALE GENOMIC DNA]</scope>
    <source>
        <strain evidence="3 4">EC9</strain>
    </source>
</reference>
<dbReference type="Pfam" id="PF14237">
    <property type="entry name" value="GYF_2"/>
    <property type="match status" value="1"/>
</dbReference>
<accession>A0A517LVD0</accession>
<dbReference type="EMBL" id="CP036261">
    <property type="protein sequence ID" value="QDS86583.1"/>
    <property type="molecule type" value="Genomic_DNA"/>
</dbReference>
<proteinExistence type="predicted"/>
<dbReference type="RefSeq" id="WP_145342419.1">
    <property type="nucleotide sequence ID" value="NZ_CP036261.1"/>
</dbReference>
<feature type="domain" description="GYF" evidence="2">
    <location>
        <begin position="4"/>
        <end position="53"/>
    </location>
</feature>
<gene>
    <name evidence="3" type="ORF">EC9_07500</name>
</gene>
<protein>
    <recommendedName>
        <fullName evidence="2">GYF domain-containing protein</fullName>
    </recommendedName>
</protein>
<dbReference type="InterPro" id="IPR025640">
    <property type="entry name" value="GYF_2"/>
</dbReference>
<dbReference type="Proteomes" id="UP000319557">
    <property type="component" value="Chromosome"/>
</dbReference>
<keyword evidence="4" id="KW-1185">Reference proteome</keyword>
<evidence type="ECO:0000256" key="1">
    <source>
        <dbReference type="SAM" id="MobiDB-lite"/>
    </source>
</evidence>
<sequence length="136" mass="15211">MSQWFVQQDDESEIGPLRPSELLDLVRQGVVTPQTLCRKANSPWCHAQDVGGLFRAADSQVAGYRCPHCQKLVSQPPTYCRGCSKYIDEAIEVMRDANSSKPQGRTQASAPSKNRLTSWSHWVAKFKSQRSKGNSD</sequence>